<reference evidence="10" key="1">
    <citation type="submission" date="2020-10" db="EMBL/GenBank/DDBJ databases">
        <authorList>
            <person name="Castelo-Branco R."/>
            <person name="Eusebio N."/>
            <person name="Adriana R."/>
            <person name="Vieira A."/>
            <person name="Brugerolle De Fraissinette N."/>
            <person name="Rezende De Castro R."/>
            <person name="Schneider M.P."/>
            <person name="Vasconcelos V."/>
            <person name="Leao P.N."/>
        </authorList>
    </citation>
    <scope>NUCLEOTIDE SEQUENCE</scope>
    <source>
        <strain evidence="10">LEGE 11480</strain>
    </source>
</reference>
<dbReference type="Proteomes" id="UP000625316">
    <property type="component" value="Unassembled WGS sequence"/>
</dbReference>
<comment type="caution">
    <text evidence="10">The sequence shown here is derived from an EMBL/GenBank/DDBJ whole genome shotgun (WGS) entry which is preliminary data.</text>
</comment>
<evidence type="ECO:0000256" key="9">
    <source>
        <dbReference type="SAM" id="Phobius"/>
    </source>
</evidence>
<dbReference type="GO" id="GO:0009512">
    <property type="term" value="C:cytochrome b6f complex"/>
    <property type="evidence" value="ECO:0007669"/>
    <property type="project" value="InterPro"/>
</dbReference>
<protein>
    <recommendedName>
        <fullName evidence="8">Cytochrome b6-f complex subunit 7</fullName>
    </recommendedName>
    <alternativeName>
        <fullName evidence="8">Cytochrome b6-f complex subunit PetM</fullName>
    </alternativeName>
    <alternativeName>
        <fullName evidence="8">Cytochrome b6-f complex subunit VII</fullName>
    </alternativeName>
</protein>
<feature type="transmembrane region" description="Helical" evidence="9">
    <location>
        <begin position="6"/>
        <end position="26"/>
    </location>
</feature>
<comment type="similarity">
    <text evidence="8">Belongs to the PetM family.</text>
</comment>
<keyword evidence="11" id="KW-1185">Reference proteome</keyword>
<dbReference type="RefSeq" id="WP_264327126.1">
    <property type="nucleotide sequence ID" value="NZ_JADEXQ010000098.1"/>
</dbReference>
<dbReference type="GO" id="GO:0009055">
    <property type="term" value="F:electron transfer activity"/>
    <property type="evidence" value="ECO:0007669"/>
    <property type="project" value="UniProtKB-UniRule"/>
</dbReference>
<organism evidence="10 11">
    <name type="scientific">Romeriopsis navalis LEGE 11480</name>
    <dbReference type="NCBI Taxonomy" id="2777977"/>
    <lineage>
        <taxon>Bacteria</taxon>
        <taxon>Bacillati</taxon>
        <taxon>Cyanobacteriota</taxon>
        <taxon>Cyanophyceae</taxon>
        <taxon>Leptolyngbyales</taxon>
        <taxon>Leptolyngbyaceae</taxon>
        <taxon>Romeriopsis</taxon>
        <taxon>Romeriopsis navalis</taxon>
    </lineage>
</organism>
<evidence type="ECO:0000256" key="5">
    <source>
        <dbReference type="ARBA" id="ARBA00022982"/>
    </source>
</evidence>
<keyword evidence="2 8" id="KW-0813">Transport</keyword>
<dbReference type="SUPFAM" id="SSF103441">
    <property type="entry name" value="PetM subunit of the cytochrome b6f complex"/>
    <property type="match status" value="1"/>
</dbReference>
<keyword evidence="8" id="KW-0793">Thylakoid</keyword>
<accession>A0A928VSQ2</accession>
<keyword evidence="3 8" id="KW-0602">Photosynthesis</keyword>
<gene>
    <name evidence="8" type="primary">petM</name>
    <name evidence="10" type="ORF">IQ266_21440</name>
</gene>
<evidence type="ECO:0000313" key="10">
    <source>
        <dbReference type="EMBL" id="MBE9032306.1"/>
    </source>
</evidence>
<keyword evidence="7 8" id="KW-0472">Membrane</keyword>
<sequence>MGEIFTVAATCFTLILVGLVLGFGLLKIQGGEE</sequence>
<evidence type="ECO:0000256" key="3">
    <source>
        <dbReference type="ARBA" id="ARBA00022531"/>
    </source>
</evidence>
<keyword evidence="6 8" id="KW-1133">Transmembrane helix</keyword>
<comment type="subunit">
    <text evidence="8">The 4 large subunits of the cytochrome b6-f complex are cytochrome b6, subunit IV (17 kDa polypeptide, PetD), cytochrome f and the Rieske protein, while the 4 small subunits are PetG, PetL, PetM and PetN. The complex functions as a dimer.</text>
</comment>
<dbReference type="InterPro" id="IPR012595">
    <property type="entry name" value="PetM_cyt_b6/f_cplx_su7"/>
</dbReference>
<evidence type="ECO:0000256" key="7">
    <source>
        <dbReference type="ARBA" id="ARBA00023136"/>
    </source>
</evidence>
<proteinExistence type="inferred from homology"/>
<evidence type="ECO:0000256" key="1">
    <source>
        <dbReference type="ARBA" id="ARBA00004167"/>
    </source>
</evidence>
<name>A0A928VSQ2_9CYAN</name>
<dbReference type="EMBL" id="JADEXQ010000098">
    <property type="protein sequence ID" value="MBE9032306.1"/>
    <property type="molecule type" value="Genomic_DNA"/>
</dbReference>
<dbReference type="GO" id="GO:0015979">
    <property type="term" value="P:photosynthesis"/>
    <property type="evidence" value="ECO:0007669"/>
    <property type="project" value="UniProtKB-KW"/>
</dbReference>
<comment type="function">
    <text evidence="8">Component of the cytochrome b6-f complex, which mediates electron transfer between photosystem II (PSII) and photosystem I (PSI), cyclic electron flow around PSI, and state transitions.</text>
</comment>
<evidence type="ECO:0000256" key="2">
    <source>
        <dbReference type="ARBA" id="ARBA00022448"/>
    </source>
</evidence>
<dbReference type="AlphaFoldDB" id="A0A928VSQ2"/>
<dbReference type="Pfam" id="PF08041">
    <property type="entry name" value="PetM"/>
    <property type="match status" value="1"/>
</dbReference>
<evidence type="ECO:0000256" key="6">
    <source>
        <dbReference type="ARBA" id="ARBA00022989"/>
    </source>
</evidence>
<comment type="subcellular location">
    <subcellularLocation>
        <location evidence="8">Cellular thylakoid membrane</location>
        <topology evidence="8">Single-pass membrane protein</topology>
    </subcellularLocation>
    <subcellularLocation>
        <location evidence="1">Membrane</location>
        <topology evidence="1">Single-pass membrane protein</topology>
    </subcellularLocation>
</comment>
<dbReference type="HAMAP" id="MF_00396">
    <property type="entry name" value="Cytb6_f_PetM"/>
    <property type="match status" value="1"/>
</dbReference>
<evidence type="ECO:0000313" key="11">
    <source>
        <dbReference type="Proteomes" id="UP000625316"/>
    </source>
</evidence>
<evidence type="ECO:0000256" key="4">
    <source>
        <dbReference type="ARBA" id="ARBA00022692"/>
    </source>
</evidence>
<keyword evidence="5 8" id="KW-0249">Electron transport</keyword>
<keyword evidence="4 8" id="KW-0812">Transmembrane</keyword>
<evidence type="ECO:0000256" key="8">
    <source>
        <dbReference type="HAMAP-Rule" id="MF_00396"/>
    </source>
</evidence>
<dbReference type="GO" id="GO:0031676">
    <property type="term" value="C:plasma membrane-derived thylakoid membrane"/>
    <property type="evidence" value="ECO:0007669"/>
    <property type="project" value="UniProtKB-SubCell"/>
</dbReference>